<evidence type="ECO:0000313" key="1">
    <source>
        <dbReference type="EMBL" id="KFA94844.1"/>
    </source>
</evidence>
<comment type="caution">
    <text evidence="1">The sequence shown here is derived from an EMBL/GenBank/DDBJ whole genome shotgun (WGS) entry which is preliminary data.</text>
</comment>
<dbReference type="EMBL" id="JPMI01000003">
    <property type="protein sequence ID" value="KFA94844.1"/>
    <property type="molecule type" value="Genomic_DNA"/>
</dbReference>
<reference evidence="1 2" key="1">
    <citation type="submission" date="2014-07" db="EMBL/GenBank/DDBJ databases">
        <title>Draft Genome Sequence of Gephyronic Acid Producer, Cystobacter violaceus Strain Cb vi76.</title>
        <authorList>
            <person name="Stevens D.C."/>
            <person name="Young J."/>
            <person name="Carmichael R."/>
            <person name="Tan J."/>
            <person name="Taylor R.E."/>
        </authorList>
    </citation>
    <scope>NUCLEOTIDE SEQUENCE [LARGE SCALE GENOMIC DNA]</scope>
    <source>
        <strain evidence="1 2">Cb vi76</strain>
    </source>
</reference>
<protein>
    <submittedName>
        <fullName evidence="1">Uncharacterized protein</fullName>
    </submittedName>
</protein>
<dbReference type="Proteomes" id="UP000028547">
    <property type="component" value="Unassembled WGS sequence"/>
</dbReference>
<organism evidence="1 2">
    <name type="scientific">Archangium violaceum Cb vi76</name>
    <dbReference type="NCBI Taxonomy" id="1406225"/>
    <lineage>
        <taxon>Bacteria</taxon>
        <taxon>Pseudomonadati</taxon>
        <taxon>Myxococcota</taxon>
        <taxon>Myxococcia</taxon>
        <taxon>Myxococcales</taxon>
        <taxon>Cystobacterineae</taxon>
        <taxon>Archangiaceae</taxon>
        <taxon>Archangium</taxon>
    </lineage>
</organism>
<dbReference type="RefSeq" id="WP_043388424.1">
    <property type="nucleotide sequence ID" value="NZ_JPMI01000003.1"/>
</dbReference>
<name>A0A084T2A9_9BACT</name>
<proteinExistence type="predicted"/>
<sequence>MTIKELRILPPLAIARLGAASEPLDNYELAVDPEDPLGFRRLEPAPTFRVDPVSGAISQAFLPEEIRFKSPEGLIRPVAPFLEVWAVTSKDSLVPLTLELLAENGLGPSDVKWEVRVGNIKIFRRTGERNDKILASTGRFSDHAIHELEGQCRNFRTGKVLPLGAVRYIRPTEEFPEIRLRFTPAHGKVYGSSPDLKGADGKPTPDKNIADVLYDPKKGKWQGYAESAGPTLTMPAQIYAGFSRTTKEGVQEQVSYGYIDDECDGLVHVQLKLKGAAEPLKAFARIGAGPPAFAPDSFPVRTVEDDLEQALHGPEANPRDASLEAAEDIVRRAFETIRLMNTAVMNGNTVNGQVDVASTMVRQDTADTGRLFEPIMAPSLVDNLTIKSLHQNVFTALRSGAAPWFSDVLRRHDEVGDLSNKGRRKMPALMRGADGRALALTRRQVDIIRKAARRAQFQQSKPGGDEE</sequence>
<evidence type="ECO:0000313" key="2">
    <source>
        <dbReference type="Proteomes" id="UP000028547"/>
    </source>
</evidence>
<gene>
    <name evidence="1" type="ORF">Q664_00300</name>
</gene>
<dbReference type="AlphaFoldDB" id="A0A084T2A9"/>
<accession>A0A084T2A9</accession>